<evidence type="ECO:0000313" key="2">
    <source>
        <dbReference type="Proteomes" id="UP000027135"/>
    </source>
</evidence>
<evidence type="ECO:0000313" key="1">
    <source>
        <dbReference type="EMBL" id="KDQ65301.1"/>
    </source>
</evidence>
<dbReference type="AlphaFoldDB" id="A0A067QRE6"/>
<reference evidence="1 2" key="1">
    <citation type="journal article" date="2014" name="Nat. Commun.">
        <title>Molecular traces of alternative social organization in a termite genome.</title>
        <authorList>
            <person name="Terrapon N."/>
            <person name="Li C."/>
            <person name="Robertson H.M."/>
            <person name="Ji L."/>
            <person name="Meng X."/>
            <person name="Booth W."/>
            <person name="Chen Z."/>
            <person name="Childers C.P."/>
            <person name="Glastad K.M."/>
            <person name="Gokhale K."/>
            <person name="Gowin J."/>
            <person name="Gronenberg W."/>
            <person name="Hermansen R.A."/>
            <person name="Hu H."/>
            <person name="Hunt B.G."/>
            <person name="Huylmans A.K."/>
            <person name="Khalil S.M."/>
            <person name="Mitchell R.D."/>
            <person name="Munoz-Torres M.C."/>
            <person name="Mustard J.A."/>
            <person name="Pan H."/>
            <person name="Reese J.T."/>
            <person name="Scharf M.E."/>
            <person name="Sun F."/>
            <person name="Vogel H."/>
            <person name="Xiao J."/>
            <person name="Yang W."/>
            <person name="Yang Z."/>
            <person name="Yang Z."/>
            <person name="Zhou J."/>
            <person name="Zhu J."/>
            <person name="Brent C.S."/>
            <person name="Elsik C.G."/>
            <person name="Goodisman M.A."/>
            <person name="Liberles D.A."/>
            <person name="Roe R.M."/>
            <person name="Vargo E.L."/>
            <person name="Vilcinskas A."/>
            <person name="Wang J."/>
            <person name="Bornberg-Bauer E."/>
            <person name="Korb J."/>
            <person name="Zhang G."/>
            <person name="Liebig J."/>
        </authorList>
    </citation>
    <scope>NUCLEOTIDE SEQUENCE [LARGE SCALE GENOMIC DNA]</scope>
    <source>
        <tissue evidence="1">Whole organism</tissue>
    </source>
</reference>
<keyword evidence="2" id="KW-1185">Reference proteome</keyword>
<proteinExistence type="predicted"/>
<gene>
    <name evidence="1" type="ORF">L798_00035</name>
</gene>
<organism evidence="1 2">
    <name type="scientific">Zootermopsis nevadensis</name>
    <name type="common">Dampwood termite</name>
    <dbReference type="NCBI Taxonomy" id="136037"/>
    <lineage>
        <taxon>Eukaryota</taxon>
        <taxon>Metazoa</taxon>
        <taxon>Ecdysozoa</taxon>
        <taxon>Arthropoda</taxon>
        <taxon>Hexapoda</taxon>
        <taxon>Insecta</taxon>
        <taxon>Pterygota</taxon>
        <taxon>Neoptera</taxon>
        <taxon>Polyneoptera</taxon>
        <taxon>Dictyoptera</taxon>
        <taxon>Blattodea</taxon>
        <taxon>Blattoidea</taxon>
        <taxon>Termitoidae</taxon>
        <taxon>Termopsidae</taxon>
        <taxon>Zootermopsis</taxon>
    </lineage>
</organism>
<accession>A0A067QRE6</accession>
<sequence length="109" mass="12980">MNTHKRSYVFSCRDVQQLYLLAHCMYSVLSAPHMILRSLEVQEESQNNSISLNSQFLRQEFKLVLDQLKHRAREYHKSEVSMSWEEYSKFRSQLSELEMETDAAFARDV</sequence>
<name>A0A067QRE6_ZOONE</name>
<dbReference type="InParanoid" id="A0A067QRE6"/>
<dbReference type="EMBL" id="KK895431">
    <property type="protein sequence ID" value="KDQ65301.1"/>
    <property type="molecule type" value="Genomic_DNA"/>
</dbReference>
<protein>
    <submittedName>
        <fullName evidence="1">Uncharacterized protein</fullName>
    </submittedName>
</protein>
<dbReference type="Proteomes" id="UP000027135">
    <property type="component" value="Unassembled WGS sequence"/>
</dbReference>